<evidence type="ECO:0000313" key="2">
    <source>
        <dbReference type="Proteomes" id="UP000242180"/>
    </source>
</evidence>
<sequence>MTLPPEEYLLTLRSIRERCNQVVQNPLQYFDVNEAALDQAADHVAAVTERRFPGLEGIPPHSRLRHFDESLDTWQRDPDPLEAARQTIDLVIVSVLVDAGAGMAWRYTTRSGKQVGRSEGLAIASADMFLEGLFSSRKLPQVDAAGLKSLTVEQMAKGFQVSDTNPMVGLEGRSELLKKLAGALGSTYFPGDRPGNLVDYLQPHVHDNKLPIDALWKAVMSLGQIWPARIELNGVKLGDVWPLLPGEGPERLVPFHKLSQWLTYSLTEALETTLGWTVDGIESMTGLPEYRNGGLLVDHGVLTLKPDVLARGREASGEDIPSFEGQDPVIVEWRALTVVYLDKIHQRLEKRWNRKLKLAQVLEGGTWTAGREIAAQKRSSGGPPINIKSDGTIF</sequence>
<protein>
    <recommendedName>
        <fullName evidence="3">DUF1688 domain-containing protein</fullName>
    </recommendedName>
</protein>
<keyword evidence="2" id="KW-1185">Reference proteome</keyword>
<reference evidence="1 2" key="1">
    <citation type="submission" date="2016-07" db="EMBL/GenBank/DDBJ databases">
        <title>Pervasive Adenine N6-methylation of Active Genes in Fungi.</title>
        <authorList>
            <consortium name="DOE Joint Genome Institute"/>
            <person name="Mondo S.J."/>
            <person name="Dannebaum R.O."/>
            <person name="Kuo R.C."/>
            <person name="Labutti K."/>
            <person name="Haridas S."/>
            <person name="Kuo A."/>
            <person name="Salamov A."/>
            <person name="Ahrendt S.R."/>
            <person name="Lipzen A."/>
            <person name="Sullivan W."/>
            <person name="Andreopoulos W.B."/>
            <person name="Clum A."/>
            <person name="Lindquist E."/>
            <person name="Daum C."/>
            <person name="Ramamoorthy G.K."/>
            <person name="Gryganskyi A."/>
            <person name="Culley D."/>
            <person name="Magnuson J.K."/>
            <person name="James T.Y."/>
            <person name="O'Malley M.A."/>
            <person name="Stajich J.E."/>
            <person name="Spatafora J.W."/>
            <person name="Visel A."/>
            <person name="Grigoriev I.V."/>
        </authorList>
    </citation>
    <scope>NUCLEOTIDE SEQUENCE [LARGE SCALE GENOMIC DNA]</scope>
    <source>
        <strain evidence="1 2">NRRL 2496</strain>
    </source>
</reference>
<dbReference type="STRING" id="13706.A0A1X2HKH2"/>
<dbReference type="Proteomes" id="UP000242180">
    <property type="component" value="Unassembled WGS sequence"/>
</dbReference>
<gene>
    <name evidence="1" type="ORF">BCR43DRAFT_503830</name>
</gene>
<evidence type="ECO:0008006" key="3">
    <source>
        <dbReference type="Google" id="ProtNLM"/>
    </source>
</evidence>
<dbReference type="OrthoDB" id="2153176at2759"/>
<dbReference type="Pfam" id="PF07958">
    <property type="entry name" value="DUF1688"/>
    <property type="match status" value="1"/>
</dbReference>
<evidence type="ECO:0000313" key="1">
    <source>
        <dbReference type="EMBL" id="ORY99086.1"/>
    </source>
</evidence>
<dbReference type="PANTHER" id="PTHR31687:SF3">
    <property type="entry name" value="PROTEIN URG3"/>
    <property type="match status" value="1"/>
</dbReference>
<dbReference type="InParanoid" id="A0A1X2HKH2"/>
<proteinExistence type="predicted"/>
<dbReference type="InterPro" id="IPR012469">
    <property type="entry name" value="DUF1688"/>
</dbReference>
<name>A0A1X2HKH2_SYNRA</name>
<dbReference type="AlphaFoldDB" id="A0A1X2HKH2"/>
<comment type="caution">
    <text evidence="1">The sequence shown here is derived from an EMBL/GenBank/DDBJ whole genome shotgun (WGS) entry which is preliminary data.</text>
</comment>
<organism evidence="1 2">
    <name type="scientific">Syncephalastrum racemosum</name>
    <name type="common">Filamentous fungus</name>
    <dbReference type="NCBI Taxonomy" id="13706"/>
    <lineage>
        <taxon>Eukaryota</taxon>
        <taxon>Fungi</taxon>
        <taxon>Fungi incertae sedis</taxon>
        <taxon>Mucoromycota</taxon>
        <taxon>Mucoromycotina</taxon>
        <taxon>Mucoromycetes</taxon>
        <taxon>Mucorales</taxon>
        <taxon>Syncephalastraceae</taxon>
        <taxon>Syncephalastrum</taxon>
    </lineage>
</organism>
<accession>A0A1X2HKH2</accession>
<dbReference type="EMBL" id="MCGN01000003">
    <property type="protein sequence ID" value="ORY99086.1"/>
    <property type="molecule type" value="Genomic_DNA"/>
</dbReference>
<dbReference type="PANTHER" id="PTHR31687">
    <property type="match status" value="1"/>
</dbReference>
<dbReference type="OMA" id="VPMFTAD"/>